<comment type="subcellular location">
    <subcellularLocation>
        <location evidence="1">Membrane</location>
        <topology evidence="1">Multi-pass membrane protein</topology>
    </subcellularLocation>
</comment>
<keyword evidence="5 6" id="KW-0472">Membrane</keyword>
<evidence type="ECO:0000256" key="3">
    <source>
        <dbReference type="ARBA" id="ARBA00022692"/>
    </source>
</evidence>
<feature type="transmembrane region" description="Helical" evidence="6">
    <location>
        <begin position="158"/>
        <end position="180"/>
    </location>
</feature>
<dbReference type="InterPro" id="IPR037272">
    <property type="entry name" value="SNS_sf"/>
</dbReference>
<feature type="transmembrane region" description="Helical" evidence="6">
    <location>
        <begin position="316"/>
        <end position="337"/>
    </location>
</feature>
<keyword evidence="8" id="KW-1185">Reference proteome</keyword>
<dbReference type="SUPFAM" id="SSF161070">
    <property type="entry name" value="SNF-like"/>
    <property type="match status" value="1"/>
</dbReference>
<gene>
    <name evidence="7" type="ORF">HMPREF0202_01905</name>
</gene>
<dbReference type="RefSeq" id="WP_023051439.1">
    <property type="nucleotide sequence ID" value="NZ_CP173063.2"/>
</dbReference>
<feature type="transmembrane region" description="Helical" evidence="6">
    <location>
        <begin position="25"/>
        <end position="45"/>
    </location>
</feature>
<evidence type="ECO:0008006" key="9">
    <source>
        <dbReference type="Google" id="ProtNLM"/>
    </source>
</evidence>
<dbReference type="PRINTS" id="PR00176">
    <property type="entry name" value="NANEUSMPORT"/>
</dbReference>
<dbReference type="InterPro" id="IPR047218">
    <property type="entry name" value="YocR/YhdH-like"/>
</dbReference>
<evidence type="ECO:0000256" key="1">
    <source>
        <dbReference type="ARBA" id="ARBA00004141"/>
    </source>
</evidence>
<dbReference type="PANTHER" id="PTHR42948:SF1">
    <property type="entry name" value="TRANSPORTER"/>
    <property type="match status" value="1"/>
</dbReference>
<keyword evidence="4 6" id="KW-1133">Transmembrane helix</keyword>
<protein>
    <recommendedName>
        <fullName evidence="9">Sodium:neurotransmitter symporter family protein</fullName>
    </recommendedName>
</protein>
<feature type="transmembrane region" description="Helical" evidence="6">
    <location>
        <begin position="265"/>
        <end position="291"/>
    </location>
</feature>
<dbReference type="NCBIfam" id="NF037979">
    <property type="entry name" value="Na_transp"/>
    <property type="match status" value="1"/>
</dbReference>
<feature type="transmembrane region" description="Helical" evidence="6">
    <location>
        <begin position="349"/>
        <end position="370"/>
    </location>
</feature>
<dbReference type="GO" id="GO:0016020">
    <property type="term" value="C:membrane"/>
    <property type="evidence" value="ECO:0007669"/>
    <property type="project" value="UniProtKB-SubCell"/>
</dbReference>
<dbReference type="PATRIC" id="fig|1319815.3.peg.1839"/>
<evidence type="ECO:0000256" key="2">
    <source>
        <dbReference type="ARBA" id="ARBA00022448"/>
    </source>
</evidence>
<accession>U7V9J9</accession>
<organism evidence="7 8">
    <name type="scientific">Cetobacterium somerae ATCC BAA-474</name>
    <dbReference type="NCBI Taxonomy" id="1319815"/>
    <lineage>
        <taxon>Bacteria</taxon>
        <taxon>Fusobacteriati</taxon>
        <taxon>Fusobacteriota</taxon>
        <taxon>Fusobacteriia</taxon>
        <taxon>Fusobacteriales</taxon>
        <taxon>Fusobacteriaceae</taxon>
        <taxon>Cetobacterium</taxon>
    </lineage>
</organism>
<keyword evidence="3 6" id="KW-0812">Transmembrane</keyword>
<feature type="transmembrane region" description="Helical" evidence="6">
    <location>
        <begin position="104"/>
        <end position="128"/>
    </location>
</feature>
<dbReference type="EMBL" id="AXZF01000075">
    <property type="protein sequence ID" value="ERT68195.1"/>
    <property type="molecule type" value="Genomic_DNA"/>
</dbReference>
<sequence>MEDIKNSVETVLIDDNNRDGFKSKFGFILACIGSAVGMGNIWMFPYRVGQFGGAAFLIPYFTFVLLIGFTGVIGEMTLGRSMGTGPLGAFEKAFKQRGLKGGTIIGLIPVIGSLAIAIGYAIVVGWILRYCVVSLSGAIIESQPGPYFGALASDFGSIPWHVAGLLLTFSLMAMGIAGGIEKVNKILMPAFFGLFLFLAIRIYMLPGAEQGYSYLFNPDWSALKDMRTWVFALGQAFFSLSLAGSGTVVYGSYLSKNEDIVNSALNVSFFDTCAAMLAALVVIPAVFAYGLEPGAGPGLMFVTLPTVFQNMPGGQIIAIVFFIAVLFAGVTSLMNLFETPVEALQSRLGLSRLKSIGIVAVVSFIVGVFLEGDGLSPWMDFVSIYIIPLGALLAGLVIYWICKSGFAREQVQIGREKKVGAWFEPVTKYLFCGIAIIVYIMGILYGGIG</sequence>
<reference evidence="7 8" key="1">
    <citation type="submission" date="2013-08" db="EMBL/GenBank/DDBJ databases">
        <authorList>
            <person name="Weinstock G."/>
            <person name="Sodergren E."/>
            <person name="Wylie T."/>
            <person name="Fulton L."/>
            <person name="Fulton R."/>
            <person name="Fronick C."/>
            <person name="O'Laughlin M."/>
            <person name="Godfrey J."/>
            <person name="Miner T."/>
            <person name="Herter B."/>
            <person name="Appelbaum E."/>
            <person name="Cordes M."/>
            <person name="Lek S."/>
            <person name="Wollam A."/>
            <person name="Pepin K.H."/>
            <person name="Palsikar V.B."/>
            <person name="Mitreva M."/>
            <person name="Wilson R.K."/>
        </authorList>
    </citation>
    <scope>NUCLEOTIDE SEQUENCE [LARGE SCALE GENOMIC DNA]</scope>
    <source>
        <strain evidence="7 8">ATCC BAA-474</strain>
    </source>
</reference>
<dbReference type="Pfam" id="PF00209">
    <property type="entry name" value="SNF"/>
    <property type="match status" value="2"/>
</dbReference>
<dbReference type="CDD" id="cd10336">
    <property type="entry name" value="SLC6sbd_Tyt1-Like"/>
    <property type="match status" value="1"/>
</dbReference>
<evidence type="ECO:0000313" key="8">
    <source>
        <dbReference type="Proteomes" id="UP000017081"/>
    </source>
</evidence>
<keyword evidence="2" id="KW-0813">Transport</keyword>
<name>U7V9J9_9FUSO</name>
<feature type="transmembrane region" description="Helical" evidence="6">
    <location>
        <begin position="228"/>
        <end position="253"/>
    </location>
</feature>
<comment type="caution">
    <text evidence="7">The sequence shown here is derived from an EMBL/GenBank/DDBJ whole genome shotgun (WGS) entry which is preliminary data.</text>
</comment>
<dbReference type="Proteomes" id="UP000017081">
    <property type="component" value="Unassembled WGS sequence"/>
</dbReference>
<feature type="transmembrane region" description="Helical" evidence="6">
    <location>
        <begin position="51"/>
        <end position="73"/>
    </location>
</feature>
<evidence type="ECO:0000256" key="4">
    <source>
        <dbReference type="ARBA" id="ARBA00022989"/>
    </source>
</evidence>
<dbReference type="HOGENOM" id="CLU_006855_3_0_0"/>
<dbReference type="InterPro" id="IPR000175">
    <property type="entry name" value="Na/ntran_symport"/>
</dbReference>
<feature type="transmembrane region" description="Helical" evidence="6">
    <location>
        <begin position="426"/>
        <end position="448"/>
    </location>
</feature>
<dbReference type="PANTHER" id="PTHR42948">
    <property type="entry name" value="TRANSPORTER"/>
    <property type="match status" value="1"/>
</dbReference>
<feature type="transmembrane region" description="Helical" evidence="6">
    <location>
        <begin position="187"/>
        <end position="208"/>
    </location>
</feature>
<dbReference type="AlphaFoldDB" id="U7V9J9"/>
<dbReference type="STRING" id="1319815.HMPREF0202_01905"/>
<dbReference type="PROSITE" id="PS50267">
    <property type="entry name" value="NA_NEUROTRAN_SYMP_3"/>
    <property type="match status" value="1"/>
</dbReference>
<feature type="transmembrane region" description="Helical" evidence="6">
    <location>
        <begin position="382"/>
        <end position="402"/>
    </location>
</feature>
<proteinExistence type="predicted"/>
<dbReference type="eggNOG" id="COG0733">
    <property type="taxonomic scope" value="Bacteria"/>
</dbReference>
<evidence type="ECO:0000256" key="5">
    <source>
        <dbReference type="ARBA" id="ARBA00023136"/>
    </source>
</evidence>
<evidence type="ECO:0000313" key="7">
    <source>
        <dbReference type="EMBL" id="ERT68195.1"/>
    </source>
</evidence>
<evidence type="ECO:0000256" key="6">
    <source>
        <dbReference type="SAM" id="Phobius"/>
    </source>
</evidence>